<sequence length="79" mass="9083">MKPKRPINYIGISTITMNYYLLILGIVIIFIGIAIYPWAKKGIQEDDSNYFEVKVYILCFVIIILGFIIIAKELAKIDL</sequence>
<keyword evidence="1" id="KW-0472">Membrane</keyword>
<dbReference type="AlphaFoldDB" id="A0A1W1YZD4"/>
<organism evidence="2 3">
    <name type="scientific">Cellulophaga tyrosinoxydans</name>
    <dbReference type="NCBI Taxonomy" id="504486"/>
    <lineage>
        <taxon>Bacteria</taxon>
        <taxon>Pseudomonadati</taxon>
        <taxon>Bacteroidota</taxon>
        <taxon>Flavobacteriia</taxon>
        <taxon>Flavobacteriales</taxon>
        <taxon>Flavobacteriaceae</taxon>
        <taxon>Cellulophaga</taxon>
    </lineage>
</organism>
<dbReference type="EMBL" id="FWXO01000001">
    <property type="protein sequence ID" value="SMC41181.1"/>
    <property type="molecule type" value="Genomic_DNA"/>
</dbReference>
<keyword evidence="3" id="KW-1185">Reference proteome</keyword>
<accession>A0A1W1YZD4</accession>
<feature type="transmembrane region" description="Helical" evidence="1">
    <location>
        <begin position="51"/>
        <end position="71"/>
    </location>
</feature>
<protein>
    <submittedName>
        <fullName evidence="2">Uncharacterized protein</fullName>
    </submittedName>
</protein>
<evidence type="ECO:0000256" key="1">
    <source>
        <dbReference type="SAM" id="Phobius"/>
    </source>
</evidence>
<evidence type="ECO:0000313" key="2">
    <source>
        <dbReference type="EMBL" id="SMC41181.1"/>
    </source>
</evidence>
<evidence type="ECO:0000313" key="3">
    <source>
        <dbReference type="Proteomes" id="UP000192360"/>
    </source>
</evidence>
<keyword evidence="1" id="KW-1133">Transmembrane helix</keyword>
<keyword evidence="1" id="KW-0812">Transmembrane</keyword>
<feature type="transmembrane region" description="Helical" evidence="1">
    <location>
        <begin position="20"/>
        <end position="39"/>
    </location>
</feature>
<reference evidence="3" key="1">
    <citation type="submission" date="2017-04" db="EMBL/GenBank/DDBJ databases">
        <authorList>
            <person name="Varghese N."/>
            <person name="Submissions S."/>
        </authorList>
    </citation>
    <scope>NUCLEOTIDE SEQUENCE [LARGE SCALE GENOMIC DNA]</scope>
    <source>
        <strain evidence="3">DSM 21164</strain>
    </source>
</reference>
<proteinExistence type="predicted"/>
<name>A0A1W1YZD4_9FLAO</name>
<dbReference type="Proteomes" id="UP000192360">
    <property type="component" value="Unassembled WGS sequence"/>
</dbReference>
<gene>
    <name evidence="2" type="ORF">SAMN05660703_0982</name>
</gene>